<dbReference type="CDD" id="cd16829">
    <property type="entry name" value="ChuX_HutX-like"/>
    <property type="match status" value="1"/>
</dbReference>
<dbReference type="InterPro" id="IPR053733">
    <property type="entry name" value="Heme_Transport_Util_sf"/>
</dbReference>
<dbReference type="InterPro" id="IPR010413">
    <property type="entry name" value="HutX-like"/>
</dbReference>
<gene>
    <name evidence="1" type="ORF">KL86APRO_10038</name>
</gene>
<evidence type="ECO:0000313" key="1">
    <source>
        <dbReference type="EMBL" id="SBV90738.1"/>
    </source>
</evidence>
<name>A0A212IU51_9PROT</name>
<dbReference type="Gene3D" id="3.40.1570.10">
    <property type="entry name" value="HemS/ChuS/ChuX like domains"/>
    <property type="match status" value="1"/>
</dbReference>
<dbReference type="EMBL" id="FLUO01000001">
    <property type="protein sequence ID" value="SBV90738.1"/>
    <property type="molecule type" value="Genomic_DNA"/>
</dbReference>
<accession>A0A212IU51</accession>
<dbReference type="PIRSF" id="PIRSF030840">
    <property type="entry name" value="DUF1008"/>
    <property type="match status" value="1"/>
</dbReference>
<organism evidence="1">
    <name type="scientific">uncultured Alphaproteobacteria bacterium</name>
    <dbReference type="NCBI Taxonomy" id="91750"/>
    <lineage>
        <taxon>Bacteria</taxon>
        <taxon>Pseudomonadati</taxon>
        <taxon>Pseudomonadota</taxon>
        <taxon>Alphaproteobacteria</taxon>
        <taxon>environmental samples</taxon>
    </lineage>
</organism>
<proteinExistence type="predicted"/>
<dbReference type="SUPFAM" id="SSF144064">
    <property type="entry name" value="Heme iron utilization protein-like"/>
    <property type="match status" value="1"/>
</dbReference>
<dbReference type="Pfam" id="PF06228">
    <property type="entry name" value="ChuX_HutX"/>
    <property type="match status" value="1"/>
</dbReference>
<sequence length="177" mass="18857">MSDALETETAAFDDLRRRLAADPGGVLEAVAAREGVGLRAVVACLPDALRAFADGRHAEAALLDIAEWGEVTMLVHTEDLVLECRGAVPRGSFGRGYYNLGGGSPIGGHLKLDRCAAIAFVRRPFMGSGDSCAAIFFNREGGAMFKVFVGRDAERNLRADQVARFVALRDRLCGASS</sequence>
<protein>
    <submittedName>
        <fullName evidence="1">Putative hemin utilization protein (HuvX/HugX)</fullName>
    </submittedName>
</protein>
<dbReference type="NCBIfam" id="TIGR04108">
    <property type="entry name" value="HutX"/>
    <property type="match status" value="1"/>
</dbReference>
<reference evidence="1" key="1">
    <citation type="submission" date="2016-04" db="EMBL/GenBank/DDBJ databases">
        <authorList>
            <person name="Evans L.H."/>
            <person name="Alamgir A."/>
            <person name="Owens N."/>
            <person name="Weber N.D."/>
            <person name="Virtaneva K."/>
            <person name="Barbian K."/>
            <person name="Babar A."/>
            <person name="Rosenke K."/>
        </authorList>
    </citation>
    <scope>NUCLEOTIDE SEQUENCE</scope>
    <source>
        <strain evidence="1">86</strain>
    </source>
</reference>
<dbReference type="AlphaFoldDB" id="A0A212IU51"/>